<keyword evidence="1" id="KW-1133">Transmembrane helix</keyword>
<keyword evidence="3" id="KW-1185">Reference proteome</keyword>
<organism evidence="2 3">
    <name type="scientific">Pterulicium gracile</name>
    <dbReference type="NCBI Taxonomy" id="1884261"/>
    <lineage>
        <taxon>Eukaryota</taxon>
        <taxon>Fungi</taxon>
        <taxon>Dikarya</taxon>
        <taxon>Basidiomycota</taxon>
        <taxon>Agaricomycotina</taxon>
        <taxon>Agaricomycetes</taxon>
        <taxon>Agaricomycetidae</taxon>
        <taxon>Agaricales</taxon>
        <taxon>Pleurotineae</taxon>
        <taxon>Pterulaceae</taxon>
        <taxon>Pterulicium</taxon>
    </lineage>
</organism>
<evidence type="ECO:0000256" key="1">
    <source>
        <dbReference type="SAM" id="Phobius"/>
    </source>
</evidence>
<accession>A0A5C3QDK4</accession>
<feature type="transmembrane region" description="Helical" evidence="1">
    <location>
        <begin position="66"/>
        <end position="88"/>
    </location>
</feature>
<gene>
    <name evidence="2" type="ORF">BDV98DRAFT_120877</name>
</gene>
<feature type="transmembrane region" description="Helical" evidence="1">
    <location>
        <begin position="160"/>
        <end position="186"/>
    </location>
</feature>
<sequence length="370" mass="41090">MDREGVKSTLQLSQEDAAMLVFVGQRVGFNVKFILAEVALYGSYCVLVVLALYTMSNRQQTSAQSIFLMTVLVISFTLVTVICIVDFVRFRAFITTVLIDDVAATVSGRLKYYAGRRDIKRLNLMMRWIGNIADTGLLFFLNDALASWRALAIWHSESRFWMRATLMSLLFVSFAFWLSEIIYAMFNFTHVAVDNFDISAILGYSSSSASIAVNLCATAMIAFKFHQHRLLAAQAGVRLESLKILLLLVESGFLYATIQIARLALAISIVPSTPVYGVLHTAQKVFESISQIVTAMYTPAIILIISSRHSIADTVQLQTILSGVASSHWAGRPDDPEVGVDANVDRDVNELEMTTFKHETWQSGRPSSQG</sequence>
<protein>
    <submittedName>
        <fullName evidence="2">Uncharacterized protein</fullName>
    </submittedName>
</protein>
<dbReference type="EMBL" id="ML178830">
    <property type="protein sequence ID" value="TFL00155.1"/>
    <property type="molecule type" value="Genomic_DNA"/>
</dbReference>
<feature type="transmembrane region" description="Helical" evidence="1">
    <location>
        <begin position="33"/>
        <end position="54"/>
    </location>
</feature>
<keyword evidence="1" id="KW-0812">Transmembrane</keyword>
<keyword evidence="1" id="KW-0472">Membrane</keyword>
<proteinExistence type="predicted"/>
<feature type="transmembrane region" description="Helical" evidence="1">
    <location>
        <begin position="244"/>
        <end position="269"/>
    </location>
</feature>
<dbReference type="Proteomes" id="UP000305067">
    <property type="component" value="Unassembled WGS sequence"/>
</dbReference>
<name>A0A5C3QDK4_9AGAR</name>
<reference evidence="2 3" key="1">
    <citation type="journal article" date="2019" name="Nat. Ecol. Evol.">
        <title>Megaphylogeny resolves global patterns of mushroom evolution.</title>
        <authorList>
            <person name="Varga T."/>
            <person name="Krizsan K."/>
            <person name="Foldi C."/>
            <person name="Dima B."/>
            <person name="Sanchez-Garcia M."/>
            <person name="Sanchez-Ramirez S."/>
            <person name="Szollosi G.J."/>
            <person name="Szarkandi J.G."/>
            <person name="Papp V."/>
            <person name="Albert L."/>
            <person name="Andreopoulos W."/>
            <person name="Angelini C."/>
            <person name="Antonin V."/>
            <person name="Barry K.W."/>
            <person name="Bougher N.L."/>
            <person name="Buchanan P."/>
            <person name="Buyck B."/>
            <person name="Bense V."/>
            <person name="Catcheside P."/>
            <person name="Chovatia M."/>
            <person name="Cooper J."/>
            <person name="Damon W."/>
            <person name="Desjardin D."/>
            <person name="Finy P."/>
            <person name="Geml J."/>
            <person name="Haridas S."/>
            <person name="Hughes K."/>
            <person name="Justo A."/>
            <person name="Karasinski D."/>
            <person name="Kautmanova I."/>
            <person name="Kiss B."/>
            <person name="Kocsube S."/>
            <person name="Kotiranta H."/>
            <person name="LaButti K.M."/>
            <person name="Lechner B.E."/>
            <person name="Liimatainen K."/>
            <person name="Lipzen A."/>
            <person name="Lukacs Z."/>
            <person name="Mihaltcheva S."/>
            <person name="Morgado L.N."/>
            <person name="Niskanen T."/>
            <person name="Noordeloos M.E."/>
            <person name="Ohm R.A."/>
            <person name="Ortiz-Santana B."/>
            <person name="Ovrebo C."/>
            <person name="Racz N."/>
            <person name="Riley R."/>
            <person name="Savchenko A."/>
            <person name="Shiryaev A."/>
            <person name="Soop K."/>
            <person name="Spirin V."/>
            <person name="Szebenyi C."/>
            <person name="Tomsovsky M."/>
            <person name="Tulloss R.E."/>
            <person name="Uehling J."/>
            <person name="Grigoriev I.V."/>
            <person name="Vagvolgyi C."/>
            <person name="Papp T."/>
            <person name="Martin F.M."/>
            <person name="Miettinen O."/>
            <person name="Hibbett D.S."/>
            <person name="Nagy L.G."/>
        </authorList>
    </citation>
    <scope>NUCLEOTIDE SEQUENCE [LARGE SCALE GENOMIC DNA]</scope>
    <source>
        <strain evidence="2 3">CBS 309.79</strain>
    </source>
</reference>
<evidence type="ECO:0000313" key="3">
    <source>
        <dbReference type="Proteomes" id="UP000305067"/>
    </source>
</evidence>
<feature type="transmembrane region" description="Helical" evidence="1">
    <location>
        <begin position="198"/>
        <end position="223"/>
    </location>
</feature>
<dbReference type="OrthoDB" id="2744793at2759"/>
<dbReference type="AlphaFoldDB" id="A0A5C3QDK4"/>
<evidence type="ECO:0000313" key="2">
    <source>
        <dbReference type="EMBL" id="TFL00155.1"/>
    </source>
</evidence>